<dbReference type="InParanoid" id="E3M849"/>
<evidence type="ECO:0000313" key="3">
    <source>
        <dbReference type="Proteomes" id="UP000008281"/>
    </source>
</evidence>
<dbReference type="HOGENOM" id="CLU_2943932_0_0_1"/>
<keyword evidence="3" id="KW-1185">Reference proteome</keyword>
<organism evidence="3">
    <name type="scientific">Caenorhabditis remanei</name>
    <name type="common">Caenorhabditis vulgaris</name>
    <dbReference type="NCBI Taxonomy" id="31234"/>
    <lineage>
        <taxon>Eukaryota</taxon>
        <taxon>Metazoa</taxon>
        <taxon>Ecdysozoa</taxon>
        <taxon>Nematoda</taxon>
        <taxon>Chromadorea</taxon>
        <taxon>Rhabditida</taxon>
        <taxon>Rhabditina</taxon>
        <taxon>Rhabditomorpha</taxon>
        <taxon>Rhabditoidea</taxon>
        <taxon>Rhabditidae</taxon>
        <taxon>Peloderinae</taxon>
        <taxon>Caenorhabditis</taxon>
    </lineage>
</organism>
<evidence type="ECO:0000256" key="1">
    <source>
        <dbReference type="SAM" id="MobiDB-lite"/>
    </source>
</evidence>
<gene>
    <name evidence="2" type="ORF">CRE_13310</name>
</gene>
<dbReference type="RefSeq" id="XP_003107666.2">
    <property type="nucleotide sequence ID" value="XM_003107618.2"/>
</dbReference>
<dbReference type="KEGG" id="crq:GCK72_008756"/>
<protein>
    <submittedName>
        <fullName evidence="2">Uncharacterized protein</fullName>
    </submittedName>
</protein>
<dbReference type="CTD" id="9806662"/>
<evidence type="ECO:0000313" key="2">
    <source>
        <dbReference type="EMBL" id="EFO94487.1"/>
    </source>
</evidence>
<dbReference type="Proteomes" id="UP000008281">
    <property type="component" value="Unassembled WGS sequence"/>
</dbReference>
<feature type="region of interest" description="Disordered" evidence="1">
    <location>
        <begin position="1"/>
        <end position="60"/>
    </location>
</feature>
<accession>E3M849</accession>
<reference evidence="2" key="1">
    <citation type="submission" date="2007-07" db="EMBL/GenBank/DDBJ databases">
        <title>PCAP assembly of the Caenorhabditis remanei genome.</title>
        <authorList>
            <consortium name="The Caenorhabditis remanei Sequencing Consortium"/>
            <person name="Wilson R.K."/>
        </authorList>
    </citation>
    <scope>NUCLEOTIDE SEQUENCE [LARGE SCALE GENOMIC DNA]</scope>
    <source>
        <strain evidence="2">PB4641</strain>
    </source>
</reference>
<feature type="compositionally biased region" description="Basic and acidic residues" evidence="1">
    <location>
        <begin position="1"/>
        <end position="47"/>
    </location>
</feature>
<dbReference type="AlphaFoldDB" id="E3M849"/>
<proteinExistence type="predicted"/>
<dbReference type="EMBL" id="DS268428">
    <property type="protein sequence ID" value="EFO94487.1"/>
    <property type="molecule type" value="Genomic_DNA"/>
</dbReference>
<sequence>MQLFDESRSQRPPRGESKLKTPVEPPKMPDRDSVDRQTPDRQTERVAIHSCQHTRRTVGL</sequence>
<dbReference type="GeneID" id="9806662"/>
<name>E3M849_CAERE</name>